<sequence length="307" mass="33897">MATLLKLSVPGIVTDIATYNRLQVGRATNEADATARTGTWELIEDQALISNVSTYEYTDASGSSVHWYSYRLNHSGTNTSGSFSTPEVGRVYGYISVGEFKEYEIGDLFNPDGTEVSDSKIRQMVKMASSMIDSFVGYSFDHRRSTEKHRWDQRTRRIYPIHKGIRSVDSVRIHVSAMQSAAFTVNDIFINDDRGYVEITSLANVTYSLFPAIVALGMIEPVAEITYTHGNNTPPQDIKDATALIVVDLLAKDSLAKQGMQGISRLRVGEMEIYADPASVGPARVPLAAIPQAAILMLDPYVRTSIR</sequence>
<dbReference type="EMBL" id="LR796919">
    <property type="protein sequence ID" value="CAB4174612.1"/>
    <property type="molecule type" value="Genomic_DNA"/>
</dbReference>
<evidence type="ECO:0000313" key="1">
    <source>
        <dbReference type="EMBL" id="CAB4174612.1"/>
    </source>
</evidence>
<evidence type="ECO:0000313" key="4">
    <source>
        <dbReference type="EMBL" id="CAB5231207.1"/>
    </source>
</evidence>
<dbReference type="EMBL" id="LR797071">
    <property type="protein sequence ID" value="CAB4184921.1"/>
    <property type="molecule type" value="Genomic_DNA"/>
</dbReference>
<dbReference type="EMBL" id="LR798428">
    <property type="protein sequence ID" value="CAB5231207.1"/>
    <property type="molecule type" value="Genomic_DNA"/>
</dbReference>
<proteinExistence type="predicted"/>
<accession>A0A6J5PTV0</accession>
<reference evidence="1" key="1">
    <citation type="submission" date="2020-05" db="EMBL/GenBank/DDBJ databases">
        <authorList>
            <person name="Chiriac C."/>
            <person name="Salcher M."/>
            <person name="Ghai R."/>
            <person name="Kavagutti S V."/>
        </authorList>
    </citation>
    <scope>NUCLEOTIDE SEQUENCE</scope>
</reference>
<protein>
    <submittedName>
        <fullName evidence="1">Uncharacterized protein</fullName>
    </submittedName>
</protein>
<dbReference type="EMBL" id="LR797185">
    <property type="protein sequence ID" value="CAB4192318.1"/>
    <property type="molecule type" value="Genomic_DNA"/>
</dbReference>
<organism evidence="1">
    <name type="scientific">uncultured Caudovirales phage</name>
    <dbReference type="NCBI Taxonomy" id="2100421"/>
    <lineage>
        <taxon>Viruses</taxon>
        <taxon>Duplodnaviria</taxon>
        <taxon>Heunggongvirae</taxon>
        <taxon>Uroviricota</taxon>
        <taxon>Caudoviricetes</taxon>
        <taxon>Peduoviridae</taxon>
        <taxon>Maltschvirus</taxon>
        <taxon>Maltschvirus maltsch</taxon>
    </lineage>
</organism>
<name>A0A6J5PTV0_9CAUD</name>
<evidence type="ECO:0000313" key="2">
    <source>
        <dbReference type="EMBL" id="CAB4184921.1"/>
    </source>
</evidence>
<evidence type="ECO:0000313" key="3">
    <source>
        <dbReference type="EMBL" id="CAB4192318.1"/>
    </source>
</evidence>
<gene>
    <name evidence="2" type="ORF">UFOVP1131_48</name>
    <name evidence="3" type="ORF">UFOVP1245_14</name>
    <name evidence="4" type="ORF">UFOVP1582_40</name>
    <name evidence="1" type="ORF">UFOVP966_62</name>
</gene>